<evidence type="ECO:0000313" key="2">
    <source>
        <dbReference type="Proteomes" id="UP001177670"/>
    </source>
</evidence>
<proteinExistence type="predicted"/>
<gene>
    <name evidence="1" type="ORF">K0M31_017849</name>
</gene>
<organism evidence="1 2">
    <name type="scientific">Melipona bicolor</name>
    <dbReference type="NCBI Taxonomy" id="60889"/>
    <lineage>
        <taxon>Eukaryota</taxon>
        <taxon>Metazoa</taxon>
        <taxon>Ecdysozoa</taxon>
        <taxon>Arthropoda</taxon>
        <taxon>Hexapoda</taxon>
        <taxon>Insecta</taxon>
        <taxon>Pterygota</taxon>
        <taxon>Neoptera</taxon>
        <taxon>Endopterygota</taxon>
        <taxon>Hymenoptera</taxon>
        <taxon>Apocrita</taxon>
        <taxon>Aculeata</taxon>
        <taxon>Apoidea</taxon>
        <taxon>Anthophila</taxon>
        <taxon>Apidae</taxon>
        <taxon>Melipona</taxon>
    </lineage>
</organism>
<keyword evidence="2" id="KW-1185">Reference proteome</keyword>
<evidence type="ECO:0000313" key="1">
    <source>
        <dbReference type="EMBL" id="KAK1131563.1"/>
    </source>
</evidence>
<sequence>MQKVEDNLKQSTCKKPQFLRGFRAKPHAQERTKLYNRRRNQLLRQRKEATTINEIIASQRNAAPIYDSIAQKTSTVTPSRFYIITRDSRISRASQNREARAVGAAFPLFAGEETQQKRTTLDESSCTRVLEDELALAGAERMVLIFLQVETGSPQGVNVG</sequence>
<dbReference type="AlphaFoldDB" id="A0AA40KST4"/>
<accession>A0AA40KST4</accession>
<dbReference type="EMBL" id="JAHYIQ010000006">
    <property type="protein sequence ID" value="KAK1131563.1"/>
    <property type="molecule type" value="Genomic_DNA"/>
</dbReference>
<name>A0AA40KST4_9HYME</name>
<reference evidence="1" key="1">
    <citation type="submission" date="2021-10" db="EMBL/GenBank/DDBJ databases">
        <title>Melipona bicolor Genome sequencing and assembly.</title>
        <authorList>
            <person name="Araujo N.S."/>
            <person name="Arias M.C."/>
        </authorList>
    </citation>
    <scope>NUCLEOTIDE SEQUENCE</scope>
    <source>
        <strain evidence="1">USP_2M_L1-L4_2017</strain>
        <tissue evidence="1">Whole body</tissue>
    </source>
</reference>
<dbReference type="Proteomes" id="UP001177670">
    <property type="component" value="Unassembled WGS sequence"/>
</dbReference>
<protein>
    <submittedName>
        <fullName evidence="1">Uncharacterized protein</fullName>
    </submittedName>
</protein>
<comment type="caution">
    <text evidence="1">The sequence shown here is derived from an EMBL/GenBank/DDBJ whole genome shotgun (WGS) entry which is preliminary data.</text>
</comment>